<dbReference type="AlphaFoldDB" id="A0A6A3HI19"/>
<accession>A0A6A3HI19</accession>
<evidence type="ECO:0000313" key="4">
    <source>
        <dbReference type="EMBL" id="KAE9349760.1"/>
    </source>
</evidence>
<evidence type="ECO:0000313" key="3">
    <source>
        <dbReference type="EMBL" id="KAE8969240.1"/>
    </source>
</evidence>
<feature type="domain" description="SET" evidence="2">
    <location>
        <begin position="258"/>
        <end position="379"/>
    </location>
</feature>
<dbReference type="PROSITE" id="PS50280">
    <property type="entry name" value="SET"/>
    <property type="match status" value="1"/>
</dbReference>
<dbReference type="Proteomes" id="UP000434957">
    <property type="component" value="Unassembled WGS sequence"/>
</dbReference>
<name>A0A6A3HI19_9STRA</name>
<proteinExistence type="predicted"/>
<organism evidence="3 5">
    <name type="scientific">Phytophthora rubi</name>
    <dbReference type="NCBI Taxonomy" id="129364"/>
    <lineage>
        <taxon>Eukaryota</taxon>
        <taxon>Sar</taxon>
        <taxon>Stramenopiles</taxon>
        <taxon>Oomycota</taxon>
        <taxon>Peronosporomycetes</taxon>
        <taxon>Peronosporales</taxon>
        <taxon>Peronosporaceae</taxon>
        <taxon>Phytophthora</taxon>
    </lineage>
</organism>
<dbReference type="Pfam" id="PF20681">
    <property type="entry name" value="DUF6818"/>
    <property type="match status" value="1"/>
</dbReference>
<protein>
    <recommendedName>
        <fullName evidence="2">SET domain-containing protein</fullName>
    </recommendedName>
</protein>
<dbReference type="SMART" id="SM00317">
    <property type="entry name" value="SET"/>
    <property type="match status" value="1"/>
</dbReference>
<reference evidence="3 5" key="1">
    <citation type="submission" date="2018-09" db="EMBL/GenBank/DDBJ databases">
        <title>Genomic investigation of the strawberry pathogen Phytophthora fragariae indicates pathogenicity is determined by transcriptional variation in three key races.</title>
        <authorList>
            <person name="Adams T.M."/>
            <person name="Armitage A.D."/>
            <person name="Sobczyk M.K."/>
            <person name="Bates H.J."/>
            <person name="Dunwell J.M."/>
            <person name="Nellist C.F."/>
            <person name="Harrison R.J."/>
        </authorList>
    </citation>
    <scope>NUCLEOTIDE SEQUENCE [LARGE SCALE GENOMIC DNA]</scope>
    <source>
        <strain evidence="3 5">SCRP249</strain>
        <strain evidence="4 6">SCRP333</strain>
    </source>
</reference>
<dbReference type="EMBL" id="QXFT01000242">
    <property type="protein sequence ID" value="KAE9349760.1"/>
    <property type="molecule type" value="Genomic_DNA"/>
</dbReference>
<feature type="compositionally biased region" description="Polar residues" evidence="1">
    <location>
        <begin position="26"/>
        <end position="37"/>
    </location>
</feature>
<keyword evidence="6" id="KW-1185">Reference proteome</keyword>
<feature type="compositionally biased region" description="Polar residues" evidence="1">
    <location>
        <begin position="615"/>
        <end position="627"/>
    </location>
</feature>
<dbReference type="InterPro" id="IPR046341">
    <property type="entry name" value="SET_dom_sf"/>
</dbReference>
<dbReference type="InterPro" id="IPR001214">
    <property type="entry name" value="SET_dom"/>
</dbReference>
<dbReference type="EMBL" id="QXFV01004509">
    <property type="protein sequence ID" value="KAE8969240.1"/>
    <property type="molecule type" value="Genomic_DNA"/>
</dbReference>
<feature type="region of interest" description="Disordered" evidence="1">
    <location>
        <begin position="499"/>
        <end position="562"/>
    </location>
</feature>
<evidence type="ECO:0000256" key="1">
    <source>
        <dbReference type="SAM" id="MobiDB-lite"/>
    </source>
</evidence>
<comment type="caution">
    <text evidence="3">The sequence shown here is derived from an EMBL/GenBank/DDBJ whole genome shotgun (WGS) entry which is preliminary data.</text>
</comment>
<dbReference type="InterPro" id="IPR049203">
    <property type="entry name" value="DUF6818"/>
</dbReference>
<feature type="region of interest" description="Disordered" evidence="1">
    <location>
        <begin position="18"/>
        <end position="185"/>
    </location>
</feature>
<dbReference type="PANTHER" id="PTHR34409:SF1">
    <property type="entry name" value="MYB-LIKE DOMAIN-CONTAINING PROTEIN"/>
    <property type="match status" value="1"/>
</dbReference>
<feature type="compositionally biased region" description="Polar residues" evidence="1">
    <location>
        <begin position="73"/>
        <end position="82"/>
    </location>
</feature>
<dbReference type="Pfam" id="PF00856">
    <property type="entry name" value="SET"/>
    <property type="match status" value="1"/>
</dbReference>
<dbReference type="SUPFAM" id="SSF82199">
    <property type="entry name" value="SET domain"/>
    <property type="match status" value="1"/>
</dbReference>
<dbReference type="Proteomes" id="UP000429607">
    <property type="component" value="Unassembled WGS sequence"/>
</dbReference>
<evidence type="ECO:0000313" key="5">
    <source>
        <dbReference type="Proteomes" id="UP000429607"/>
    </source>
</evidence>
<evidence type="ECO:0000259" key="2">
    <source>
        <dbReference type="PROSITE" id="PS50280"/>
    </source>
</evidence>
<feature type="region of interest" description="Disordered" evidence="1">
    <location>
        <begin position="578"/>
        <end position="633"/>
    </location>
</feature>
<feature type="region of interest" description="Disordered" evidence="1">
    <location>
        <begin position="382"/>
        <end position="405"/>
    </location>
</feature>
<gene>
    <name evidence="3" type="ORF">PR001_g27559</name>
    <name evidence="4" type="ORF">PR003_g5703</name>
</gene>
<sequence length="800" mass="88177">MVHLTHSAVHWRHRCINGSSEDEENTPPNIQPSQQYGRGSKRRVEGVSDSASATGTATPPWLSPERSRPKSKAATNPQPSQESTSAPVSAPVSPPMPSRPYASPTTPSPVLLETPPRSPARPRTHNALQLRHEGRRARREASAPYARRQSAPQRDARPVINPRGAMRVTADDSPRAQLRGPRPRDRFIPAQWPHRVIHLREQFNPLATVFPSVPHFGWCDCQSPCRVDSCRNSLMHLYCNINCCPYGGLCGNALAESSKVYLGRDVHTRSLGVVAGEGIEAGEVLGQYLEEMEHVSVSRAGRPRNSGYRLVMRQRPERPTFPVRVAINAENMGGLMRFVNHSCQPVAKFVEVGNGRRTSVVVASMQDIHPGEEVTVDYGDDLCSPPPSASPPPRLRPPLPMPKHSGTTNYSMADADRLLALVEKMLPLGRDEWERLAMTYNANRLRGSPERDFESLRRKFKVLHSTRKPTGVQEMPPLVKKAKEVKRAIDDKANVVEMDDEADNDQPDFCFEVDPDDSFYEDGEGEGLQVPTTAAVGRSGCCESPGSDESTEDESTASCRSSGRGAFQDLLTLPLTTDDLDELARTPRPAPVRATPSTRRAGSGGLPPPRKTAATAPSSDASQQPPTQGAAAATYRDAAEAAKYPKLQKTSNRLGGVDLAGFRDTVGAKRAHEEDKDTVEASYAKAKRIRAMKATTALKTKLDGLENNASNMRGGILETLLLLREESERKADARRAEDDQRRRDEKAANEARLQEAKAEAEARRREEKLEREERARREREDARARTQELIILIGALTKKA</sequence>
<feature type="compositionally biased region" description="Low complexity" evidence="1">
    <location>
        <begin position="591"/>
        <end position="601"/>
    </location>
</feature>
<dbReference type="Gene3D" id="2.170.270.10">
    <property type="entry name" value="SET domain"/>
    <property type="match status" value="1"/>
</dbReference>
<feature type="compositionally biased region" description="Pro residues" evidence="1">
    <location>
        <begin position="384"/>
        <end position="401"/>
    </location>
</feature>
<dbReference type="PANTHER" id="PTHR34409">
    <property type="entry name" value="SET DOMAIN-CONTAINING PROTEIN"/>
    <property type="match status" value="1"/>
</dbReference>
<evidence type="ECO:0000313" key="6">
    <source>
        <dbReference type="Proteomes" id="UP000434957"/>
    </source>
</evidence>
<feature type="region of interest" description="Disordered" evidence="1">
    <location>
        <begin position="728"/>
        <end position="783"/>
    </location>
</feature>
<feature type="compositionally biased region" description="Acidic residues" evidence="1">
    <location>
        <begin position="499"/>
        <end position="525"/>
    </location>
</feature>